<dbReference type="EMBL" id="JAOTOJ010000004">
    <property type="protein sequence ID" value="KAK9402400.1"/>
    <property type="molecule type" value="Genomic_DNA"/>
</dbReference>
<comment type="caution">
    <text evidence="3">The sequence shown here is derived from an EMBL/GenBank/DDBJ whole genome shotgun (WGS) entry which is preliminary data.</text>
</comment>
<proteinExistence type="predicted"/>
<organism evidence="3 4">
    <name type="scientific">Crotalus adamanteus</name>
    <name type="common">Eastern diamondback rattlesnake</name>
    <dbReference type="NCBI Taxonomy" id="8729"/>
    <lineage>
        <taxon>Eukaryota</taxon>
        <taxon>Metazoa</taxon>
        <taxon>Chordata</taxon>
        <taxon>Craniata</taxon>
        <taxon>Vertebrata</taxon>
        <taxon>Euteleostomi</taxon>
        <taxon>Lepidosauria</taxon>
        <taxon>Squamata</taxon>
        <taxon>Bifurcata</taxon>
        <taxon>Unidentata</taxon>
        <taxon>Episquamata</taxon>
        <taxon>Toxicofera</taxon>
        <taxon>Serpentes</taxon>
        <taxon>Colubroidea</taxon>
        <taxon>Viperidae</taxon>
        <taxon>Crotalinae</taxon>
        <taxon>Crotalus</taxon>
    </lineage>
</organism>
<gene>
    <name evidence="3" type="ORF">NXF25_010756</name>
</gene>
<feature type="compositionally biased region" description="Polar residues" evidence="1">
    <location>
        <begin position="231"/>
        <end position="244"/>
    </location>
</feature>
<dbReference type="AlphaFoldDB" id="A0AAW1BK67"/>
<feature type="region of interest" description="Disordered" evidence="1">
    <location>
        <begin position="164"/>
        <end position="186"/>
    </location>
</feature>
<feature type="domain" description="E3 ubiquitin-protein ligase RNF6/12 N-terminal" evidence="2">
    <location>
        <begin position="181"/>
        <end position="239"/>
    </location>
</feature>
<reference evidence="3 4" key="1">
    <citation type="journal article" date="2024" name="Proc. Natl. Acad. Sci. U.S.A.">
        <title>The genetic regulatory architecture and epigenomic basis for age-related changes in rattlesnake venom.</title>
        <authorList>
            <person name="Hogan M.P."/>
            <person name="Holding M.L."/>
            <person name="Nystrom G.S."/>
            <person name="Colston T.J."/>
            <person name="Bartlett D.A."/>
            <person name="Mason A.J."/>
            <person name="Ellsworth S.A."/>
            <person name="Rautsaw R.M."/>
            <person name="Lawrence K.C."/>
            <person name="Strickland J.L."/>
            <person name="He B."/>
            <person name="Fraser P."/>
            <person name="Margres M.J."/>
            <person name="Gilbert D.M."/>
            <person name="Gibbs H.L."/>
            <person name="Parkinson C.L."/>
            <person name="Rokyta D.R."/>
        </authorList>
    </citation>
    <scope>NUCLEOTIDE SEQUENCE [LARGE SCALE GENOMIC DNA]</scope>
    <source>
        <strain evidence="3">DRR0105</strain>
    </source>
</reference>
<evidence type="ECO:0000256" key="1">
    <source>
        <dbReference type="SAM" id="MobiDB-lite"/>
    </source>
</evidence>
<sequence>MNLMYAGSWSLSAVIGKIEKRKASKAPAHPAQTVPATRFPVYFYERAGRKKYSPVRKARHSFRFREQLQWTKECSRVRISPGTMSSGVRTRRDCIGAAPQRLVVGFVSLLEAAAQRRLTLTMMGFLQVRREEISATSQDGEESRLENRVKKKFISSRMACSRACSGENGEQATSQNNSGDNERQWQQERLNREEAYYQFINALSDEDYRLMRDRNLLGTPGEITADELQQRLQSAKENQASQSEPENREWEDSETLGENITSNSLLEWLNTFHHTENSTHSGQSGNQTWRALVEPAELGL</sequence>
<feature type="compositionally biased region" description="Polar residues" evidence="1">
    <location>
        <begin position="168"/>
        <end position="179"/>
    </location>
</feature>
<dbReference type="Proteomes" id="UP001474421">
    <property type="component" value="Unassembled WGS sequence"/>
</dbReference>
<accession>A0AAW1BK67</accession>
<protein>
    <submittedName>
        <fullName evidence="3">E3 ubiquitin-protein ligase RNF6-like</fullName>
    </submittedName>
</protein>
<evidence type="ECO:0000259" key="2">
    <source>
        <dbReference type="Pfam" id="PF25914"/>
    </source>
</evidence>
<evidence type="ECO:0000313" key="3">
    <source>
        <dbReference type="EMBL" id="KAK9402400.1"/>
    </source>
</evidence>
<feature type="region of interest" description="Disordered" evidence="1">
    <location>
        <begin position="231"/>
        <end position="256"/>
    </location>
</feature>
<dbReference type="Pfam" id="PF25914">
    <property type="entry name" value="RNF6_N"/>
    <property type="match status" value="1"/>
</dbReference>
<keyword evidence="4" id="KW-1185">Reference proteome</keyword>
<dbReference type="InterPro" id="IPR058896">
    <property type="entry name" value="RNF6/12_N"/>
</dbReference>
<evidence type="ECO:0000313" key="4">
    <source>
        <dbReference type="Proteomes" id="UP001474421"/>
    </source>
</evidence>
<name>A0AAW1BK67_CROAD</name>